<gene>
    <name evidence="1" type="ORF">DFQ04_0387</name>
</gene>
<dbReference type="PROSITE" id="PS51257">
    <property type="entry name" value="PROKAR_LIPOPROTEIN"/>
    <property type="match status" value="1"/>
</dbReference>
<name>A0A4R6TAU6_9BACT</name>
<comment type="caution">
    <text evidence="1">The sequence shown here is derived from an EMBL/GenBank/DDBJ whole genome shotgun (WGS) entry which is preliminary data.</text>
</comment>
<dbReference type="AlphaFoldDB" id="A0A4R6TAU6"/>
<dbReference type="OrthoDB" id="823014at2"/>
<keyword evidence="2" id="KW-1185">Reference proteome</keyword>
<proteinExistence type="predicted"/>
<evidence type="ECO:0000313" key="1">
    <source>
        <dbReference type="EMBL" id="TDQ18584.1"/>
    </source>
</evidence>
<evidence type="ECO:0008006" key="3">
    <source>
        <dbReference type="Google" id="ProtNLM"/>
    </source>
</evidence>
<dbReference type="EMBL" id="SNYF01000005">
    <property type="protein sequence ID" value="TDQ18584.1"/>
    <property type="molecule type" value="Genomic_DNA"/>
</dbReference>
<reference evidence="1 2" key="1">
    <citation type="submission" date="2019-03" db="EMBL/GenBank/DDBJ databases">
        <title>Genomic Encyclopedia of Type Strains, Phase III (KMG-III): the genomes of soil and plant-associated and newly described type strains.</title>
        <authorList>
            <person name="Whitman W."/>
        </authorList>
    </citation>
    <scope>NUCLEOTIDE SEQUENCE [LARGE SCALE GENOMIC DNA]</scope>
    <source>
        <strain evidence="1 2">CECT 8446</strain>
    </source>
</reference>
<evidence type="ECO:0000313" key="2">
    <source>
        <dbReference type="Proteomes" id="UP000294535"/>
    </source>
</evidence>
<accession>A0A4R6TAU6</accession>
<protein>
    <recommendedName>
        <fullName evidence="3">DUF4382 domain-containing protein</fullName>
    </recommendedName>
</protein>
<dbReference type="RefSeq" id="WP_133552129.1">
    <property type="nucleotide sequence ID" value="NZ_SNYF01000005.1"/>
</dbReference>
<sequence>MKITKILLAGLIISLGACSENEVPEIGEGEVKIGMGIKLSSNSASGARLQNTGLDIKTGFVLIKKMELETAGVDENGAEFDREIEVKFPEPKRIDFDAVDSSVDFYFNIPAGNYEEIELEMDVIDYKNQPSLQLDGTFTKANGSSVPFKFEVYGEDDEDLDFELEIEAEDDELFFLEEINNHVALMQINAKAWFSSISQSELENAKLTNGVLLINESTNESIYDRVLEKIESSLEIEIKMK</sequence>
<organism evidence="1 2">
    <name type="scientific">Algoriphagus boseongensis</name>
    <dbReference type="NCBI Taxonomy" id="1442587"/>
    <lineage>
        <taxon>Bacteria</taxon>
        <taxon>Pseudomonadati</taxon>
        <taxon>Bacteroidota</taxon>
        <taxon>Cytophagia</taxon>
        <taxon>Cytophagales</taxon>
        <taxon>Cyclobacteriaceae</taxon>
        <taxon>Algoriphagus</taxon>
    </lineage>
</organism>
<dbReference type="Proteomes" id="UP000294535">
    <property type="component" value="Unassembled WGS sequence"/>
</dbReference>